<comment type="caution">
    <text evidence="1">The sequence shown here is derived from an EMBL/GenBank/DDBJ whole genome shotgun (WGS) entry which is preliminary data.</text>
</comment>
<reference evidence="1" key="1">
    <citation type="submission" date="2021-10" db="EMBL/GenBank/DDBJ databases">
        <title>Tropical sea cucumber genome reveals ecological adaptation and Cuvierian tubules defense mechanism.</title>
        <authorList>
            <person name="Chen T."/>
        </authorList>
    </citation>
    <scope>NUCLEOTIDE SEQUENCE</scope>
    <source>
        <strain evidence="1">Nanhai2018</strain>
        <tissue evidence="1">Muscle</tissue>
    </source>
</reference>
<dbReference type="AlphaFoldDB" id="A0A9Q1HCS2"/>
<organism evidence="1 2">
    <name type="scientific">Holothuria leucospilota</name>
    <name type="common">Black long sea cucumber</name>
    <name type="synonym">Mertensiothuria leucospilota</name>
    <dbReference type="NCBI Taxonomy" id="206669"/>
    <lineage>
        <taxon>Eukaryota</taxon>
        <taxon>Metazoa</taxon>
        <taxon>Echinodermata</taxon>
        <taxon>Eleutherozoa</taxon>
        <taxon>Echinozoa</taxon>
        <taxon>Holothuroidea</taxon>
        <taxon>Aspidochirotacea</taxon>
        <taxon>Aspidochirotida</taxon>
        <taxon>Holothuriidae</taxon>
        <taxon>Holothuria</taxon>
    </lineage>
</organism>
<proteinExistence type="predicted"/>
<gene>
    <name evidence="1" type="ORF">HOLleu_07409</name>
</gene>
<accession>A0A9Q1HCS2</accession>
<dbReference type="OrthoDB" id="9991853at2759"/>
<dbReference type="SUPFAM" id="SSF50814">
    <property type="entry name" value="Lipocalins"/>
    <property type="match status" value="1"/>
</dbReference>
<name>A0A9Q1HCS2_HOLLE</name>
<dbReference type="Gene3D" id="2.40.128.20">
    <property type="match status" value="1"/>
</dbReference>
<dbReference type="EMBL" id="JAIZAY010000003">
    <property type="protein sequence ID" value="KAJ8044622.1"/>
    <property type="molecule type" value="Genomic_DNA"/>
</dbReference>
<evidence type="ECO:0000313" key="2">
    <source>
        <dbReference type="Proteomes" id="UP001152320"/>
    </source>
</evidence>
<sequence>MPDFNGTFTVASFDGLKTVLDNFGVPEERRDPAKLQGASVTIKQDGNNFSITTTGGLGQTGTNNFSVPGDYDTELFGRKVKGKVAFEGDALVMRGEGGAVIKREIAGNQMTYTVEFGGASGKIVFNKS</sequence>
<keyword evidence="2" id="KW-1185">Reference proteome</keyword>
<dbReference type="InterPro" id="IPR012674">
    <property type="entry name" value="Calycin"/>
</dbReference>
<protein>
    <submittedName>
        <fullName evidence="1">Fatty acid-binding protein 2, liver</fullName>
    </submittedName>
</protein>
<evidence type="ECO:0000313" key="1">
    <source>
        <dbReference type="EMBL" id="KAJ8044622.1"/>
    </source>
</evidence>
<dbReference type="Proteomes" id="UP001152320">
    <property type="component" value="Chromosome 3"/>
</dbReference>
<dbReference type="CDD" id="cd00742">
    <property type="entry name" value="FABP"/>
    <property type="match status" value="1"/>
</dbReference>